<accession>A0A382NC51</accession>
<dbReference type="GO" id="GO:0019346">
    <property type="term" value="P:transsulfuration"/>
    <property type="evidence" value="ECO:0007669"/>
    <property type="project" value="InterPro"/>
</dbReference>
<comment type="cofactor">
    <cofactor evidence="1">
        <name>pyridoxal 5'-phosphate</name>
        <dbReference type="ChEBI" id="CHEBI:597326"/>
    </cofactor>
</comment>
<dbReference type="Pfam" id="PF01053">
    <property type="entry name" value="Cys_Met_Meta_PP"/>
    <property type="match status" value="1"/>
</dbReference>
<evidence type="ECO:0000256" key="1">
    <source>
        <dbReference type="ARBA" id="ARBA00001933"/>
    </source>
</evidence>
<gene>
    <name evidence="3" type="ORF">METZ01_LOCUS310005</name>
</gene>
<dbReference type="Gene3D" id="3.40.640.10">
    <property type="entry name" value="Type I PLP-dependent aspartate aminotransferase-like (Major domain)"/>
    <property type="match status" value="1"/>
</dbReference>
<name>A0A382NC51_9ZZZZ</name>
<dbReference type="InterPro" id="IPR000277">
    <property type="entry name" value="Cys/Met-Metab_PyrdxlP-dep_enz"/>
</dbReference>
<evidence type="ECO:0000313" key="3">
    <source>
        <dbReference type="EMBL" id="SVC57151.1"/>
    </source>
</evidence>
<dbReference type="AlphaFoldDB" id="A0A382NC51"/>
<dbReference type="GO" id="GO:0030170">
    <property type="term" value="F:pyridoxal phosphate binding"/>
    <property type="evidence" value="ECO:0007669"/>
    <property type="project" value="InterPro"/>
</dbReference>
<evidence type="ECO:0008006" key="4">
    <source>
        <dbReference type="Google" id="ProtNLM"/>
    </source>
</evidence>
<feature type="non-terminal residue" evidence="3">
    <location>
        <position position="72"/>
    </location>
</feature>
<dbReference type="InterPro" id="IPR015421">
    <property type="entry name" value="PyrdxlP-dep_Trfase_major"/>
</dbReference>
<dbReference type="SUPFAM" id="SSF53383">
    <property type="entry name" value="PLP-dependent transferases"/>
    <property type="match status" value="1"/>
</dbReference>
<reference evidence="3" key="1">
    <citation type="submission" date="2018-05" db="EMBL/GenBank/DDBJ databases">
        <authorList>
            <person name="Lanie J.A."/>
            <person name="Ng W.-L."/>
            <person name="Kazmierczak K.M."/>
            <person name="Andrzejewski T.M."/>
            <person name="Davidsen T.M."/>
            <person name="Wayne K.J."/>
            <person name="Tettelin H."/>
            <person name="Glass J.I."/>
            <person name="Rusch D."/>
            <person name="Podicherti R."/>
            <person name="Tsui H.-C.T."/>
            <person name="Winkler M.E."/>
        </authorList>
    </citation>
    <scope>NUCLEOTIDE SEQUENCE</scope>
</reference>
<evidence type="ECO:0000256" key="2">
    <source>
        <dbReference type="ARBA" id="ARBA00022898"/>
    </source>
</evidence>
<proteinExistence type="predicted"/>
<dbReference type="InterPro" id="IPR015424">
    <property type="entry name" value="PyrdxlP-dep_Trfase"/>
</dbReference>
<keyword evidence="2" id="KW-0663">Pyridoxal phosphate</keyword>
<organism evidence="3">
    <name type="scientific">marine metagenome</name>
    <dbReference type="NCBI Taxonomy" id="408172"/>
    <lineage>
        <taxon>unclassified sequences</taxon>
        <taxon>metagenomes</taxon>
        <taxon>ecological metagenomes</taxon>
    </lineage>
</organism>
<dbReference type="EMBL" id="UINC01098546">
    <property type="protein sequence ID" value="SVC57151.1"/>
    <property type="molecule type" value="Genomic_DNA"/>
</dbReference>
<sequence>MNEEIGGDLNRKMSTEAVHAGEMHDPSGSHIDPIHMTSTYVFENAEAIRSWGAGETEAHVYSRVGNPNRESL</sequence>
<protein>
    <recommendedName>
        <fullName evidence="4">Cystathionine gamma-synthase</fullName>
    </recommendedName>
</protein>